<evidence type="ECO:0000313" key="2">
    <source>
        <dbReference type="EMBL" id="RXN86977.1"/>
    </source>
</evidence>
<accession>A0A4Q1HHR7</accession>
<dbReference type="InterPro" id="IPR023631">
    <property type="entry name" value="Amidase_dom"/>
</dbReference>
<feature type="domain" description="Amidase" evidence="1">
    <location>
        <begin position="26"/>
        <end position="444"/>
    </location>
</feature>
<dbReference type="InterPro" id="IPR036928">
    <property type="entry name" value="AS_sf"/>
</dbReference>
<dbReference type="AlphaFoldDB" id="A0A4Q1HHR7"/>
<evidence type="ECO:0000259" key="1">
    <source>
        <dbReference type="Pfam" id="PF01425"/>
    </source>
</evidence>
<dbReference type="PANTHER" id="PTHR11895:SF176">
    <property type="entry name" value="AMIDASE AMID-RELATED"/>
    <property type="match status" value="1"/>
</dbReference>
<evidence type="ECO:0000313" key="3">
    <source>
        <dbReference type="Proteomes" id="UP000290849"/>
    </source>
</evidence>
<dbReference type="InterPro" id="IPR000120">
    <property type="entry name" value="Amidase"/>
</dbReference>
<comment type="caution">
    <text evidence="2">The sequence shown here is derived from an EMBL/GenBank/DDBJ whole genome shotgun (WGS) entry which is preliminary data.</text>
</comment>
<sequence>MSDDLSFLTLAEASRLVAARKLSPVELAEACLARTEAVDGALCSFITPTPDLARQQARQAEADIMRSGPRSAMHGIPYSLKDIYETAGIRTTGQSRTLADNVPSTDCHIHCRLVEAGGVLMGKATTWEFAHGGPAWDVVAPPARNPWDISRTPAGSSSGSAVGVAAGLVLGSMGSDTGGSIRQPAAACGIAGIKPTYGRLSRRGILPNCFTHDHAGPLAWTSEDLAILMNATAGYDPLDPGSVDLPVPDFRASLNGDAKGLVIGVPWKWIDEEFPVSPASRKALADALEVLAGLGATVRHIDLPPILAFNDSKRVIAMSELFSIHEPMLRTRPDLFGRSLRYRIMCGALLRAEDYVQATRMRARLASAVQAALHDADVIVLPCAEPAGKLEAASPESMFDDPSYTVPFNVSGNPALSVCNGFSESGMPFSMQIAGRLFDEATVLRVGDAYEKATAWRQRRPHLADLARQSTQAQAA</sequence>
<dbReference type="OrthoDB" id="112488at2"/>
<protein>
    <submittedName>
        <fullName evidence="2">Asp-tRNA(Asn)/Glu-tRNA(Gln) amidotransferase GatCAB subunit A</fullName>
    </submittedName>
</protein>
<dbReference type="Proteomes" id="UP000290849">
    <property type="component" value="Unassembled WGS sequence"/>
</dbReference>
<proteinExistence type="predicted"/>
<gene>
    <name evidence="2" type="ORF">C7R54_19000</name>
</gene>
<reference evidence="2 3" key="1">
    <citation type="journal article" date="2017" name="Int. J. Syst. Evol. Microbiol.">
        <title>Achromobacter aloeverae sp. nov., isolated from the root of Aloe vera (L.) Burm.f.</title>
        <authorList>
            <person name="Kuncharoen N."/>
            <person name="Muramatsu Y."/>
            <person name="Shibata C."/>
            <person name="Kamakura Y."/>
            <person name="Nakagawa Y."/>
            <person name="Tanasupawat S."/>
        </authorList>
    </citation>
    <scope>NUCLEOTIDE SEQUENCE [LARGE SCALE GENOMIC DNA]</scope>
    <source>
        <strain evidence="2 3">AVA-1</strain>
    </source>
</reference>
<keyword evidence="2" id="KW-0808">Transferase</keyword>
<dbReference type="RefSeq" id="WP_129151983.1">
    <property type="nucleotide sequence ID" value="NZ_JBHSDO010000012.1"/>
</dbReference>
<dbReference type="GO" id="GO:0016740">
    <property type="term" value="F:transferase activity"/>
    <property type="evidence" value="ECO:0007669"/>
    <property type="project" value="UniProtKB-KW"/>
</dbReference>
<name>A0A4Q1HHR7_9BURK</name>
<dbReference type="SUPFAM" id="SSF75304">
    <property type="entry name" value="Amidase signature (AS) enzymes"/>
    <property type="match status" value="1"/>
</dbReference>
<dbReference type="Pfam" id="PF01425">
    <property type="entry name" value="Amidase"/>
    <property type="match status" value="1"/>
</dbReference>
<keyword evidence="3" id="KW-1185">Reference proteome</keyword>
<dbReference type="Gene3D" id="3.90.1300.10">
    <property type="entry name" value="Amidase signature (AS) domain"/>
    <property type="match status" value="1"/>
</dbReference>
<dbReference type="EMBL" id="PYAL01000005">
    <property type="protein sequence ID" value="RXN86977.1"/>
    <property type="molecule type" value="Genomic_DNA"/>
</dbReference>
<organism evidence="2 3">
    <name type="scientific">Achromobacter aloeverae</name>
    <dbReference type="NCBI Taxonomy" id="1750518"/>
    <lineage>
        <taxon>Bacteria</taxon>
        <taxon>Pseudomonadati</taxon>
        <taxon>Pseudomonadota</taxon>
        <taxon>Betaproteobacteria</taxon>
        <taxon>Burkholderiales</taxon>
        <taxon>Alcaligenaceae</taxon>
        <taxon>Achromobacter</taxon>
    </lineage>
</organism>
<dbReference type="PANTHER" id="PTHR11895">
    <property type="entry name" value="TRANSAMIDASE"/>
    <property type="match status" value="1"/>
</dbReference>